<reference evidence="1" key="1">
    <citation type="submission" date="2020-05" db="EMBL/GenBank/DDBJ databases">
        <title>The draft genome sequence of Maribacter sp. ANRC-HE7.</title>
        <authorList>
            <person name="Mu L."/>
        </authorList>
    </citation>
    <scope>NUCLEOTIDE SEQUENCE</scope>
    <source>
        <strain evidence="1">ANRC-HE7</strain>
    </source>
</reference>
<keyword evidence="2" id="KW-1185">Reference proteome</keyword>
<evidence type="ECO:0000313" key="1">
    <source>
        <dbReference type="EMBL" id="MBD0776990.1"/>
    </source>
</evidence>
<organism evidence="1 2">
    <name type="scientific">Maribacter aquimaris</name>
    <dbReference type="NCBI Taxonomy" id="2737171"/>
    <lineage>
        <taxon>Bacteria</taxon>
        <taxon>Pseudomonadati</taxon>
        <taxon>Bacteroidota</taxon>
        <taxon>Flavobacteriia</taxon>
        <taxon>Flavobacteriales</taxon>
        <taxon>Flavobacteriaceae</taxon>
        <taxon>Maribacter</taxon>
    </lineage>
</organism>
<dbReference type="SUPFAM" id="SSF53901">
    <property type="entry name" value="Thiolase-like"/>
    <property type="match status" value="1"/>
</dbReference>
<dbReference type="RefSeq" id="WP_188242536.1">
    <property type="nucleotide sequence ID" value="NZ_JABTCF010000002.1"/>
</dbReference>
<accession>A0ABR7UZB6</accession>
<proteinExistence type="predicted"/>
<evidence type="ECO:0000313" key="2">
    <source>
        <dbReference type="Proteomes" id="UP001166021"/>
    </source>
</evidence>
<dbReference type="Proteomes" id="UP001166021">
    <property type="component" value="Unassembled WGS sequence"/>
</dbReference>
<dbReference type="InterPro" id="IPR016039">
    <property type="entry name" value="Thiolase-like"/>
</dbReference>
<comment type="caution">
    <text evidence="1">The sequence shown here is derived from an EMBL/GenBank/DDBJ whole genome shotgun (WGS) entry which is preliminary data.</text>
</comment>
<dbReference type="EMBL" id="JABTCF010000002">
    <property type="protein sequence ID" value="MBD0776990.1"/>
    <property type="molecule type" value="Genomic_DNA"/>
</dbReference>
<gene>
    <name evidence="1" type="ORF">HPE56_04215</name>
</gene>
<dbReference type="Gene3D" id="3.40.47.10">
    <property type="match status" value="1"/>
</dbReference>
<protein>
    <submittedName>
        <fullName evidence="1">Uncharacterized protein</fullName>
    </submittedName>
</protein>
<name>A0ABR7UZB6_9FLAO</name>
<sequence>MLTTDKWKVGRTFGASGMLGLEFTLLMLRHNGFIDIPFGMQDKKPGKIRPVMVNAVGFGGNAISVLLSV</sequence>